<gene>
    <name evidence="2" type="ORF">HLQ16_19570</name>
</gene>
<comment type="caution">
    <text evidence="2">The sequence shown here is derived from an EMBL/GenBank/DDBJ whole genome shotgun (WGS) entry which is preliminary data.</text>
</comment>
<dbReference type="RefSeq" id="WP_171298705.1">
    <property type="nucleotide sequence ID" value="NZ_CP087098.1"/>
</dbReference>
<feature type="domain" description="Uracil-DNA glycosylase-like" evidence="1">
    <location>
        <begin position="52"/>
        <end position="181"/>
    </location>
</feature>
<dbReference type="AlphaFoldDB" id="A0A7Y3SZV9"/>
<organism evidence="2 3">
    <name type="scientific">Clostridium estertheticum</name>
    <dbReference type="NCBI Taxonomy" id="238834"/>
    <lineage>
        <taxon>Bacteria</taxon>
        <taxon>Bacillati</taxon>
        <taxon>Bacillota</taxon>
        <taxon>Clostridia</taxon>
        <taxon>Eubacteriales</taxon>
        <taxon>Clostridiaceae</taxon>
        <taxon>Clostridium</taxon>
    </lineage>
</organism>
<name>A0A7Y3SZV9_9CLOT</name>
<evidence type="ECO:0000259" key="1">
    <source>
        <dbReference type="Pfam" id="PF03167"/>
    </source>
</evidence>
<evidence type="ECO:0000313" key="2">
    <source>
        <dbReference type="EMBL" id="NNU78115.1"/>
    </source>
</evidence>
<dbReference type="InterPro" id="IPR036895">
    <property type="entry name" value="Uracil-DNA_glycosylase-like_sf"/>
</dbReference>
<dbReference type="InterPro" id="IPR005122">
    <property type="entry name" value="Uracil-DNA_glycosylase-like"/>
</dbReference>
<proteinExistence type="predicted"/>
<evidence type="ECO:0000313" key="3">
    <source>
        <dbReference type="Proteomes" id="UP000531659"/>
    </source>
</evidence>
<protein>
    <recommendedName>
        <fullName evidence="1">Uracil-DNA glycosylase-like domain-containing protein</fullName>
    </recommendedName>
</protein>
<dbReference type="Proteomes" id="UP000531659">
    <property type="component" value="Unassembled WGS sequence"/>
</dbReference>
<dbReference type="EMBL" id="JABEYB010000019">
    <property type="protein sequence ID" value="NNU78115.1"/>
    <property type="molecule type" value="Genomic_DNA"/>
</dbReference>
<reference evidence="2 3" key="1">
    <citation type="submission" date="2020-05" db="EMBL/GenBank/DDBJ databases">
        <title>Complete genome of Clostridium estertheticum subspecies estertheticum, isolated from Vacuum packed lamb meat from New Zealand imported to Switzerland.</title>
        <authorList>
            <person name="Wambui J."/>
            <person name="Stevens M.J.A."/>
            <person name="Stephan R."/>
        </authorList>
    </citation>
    <scope>NUCLEOTIDE SEQUENCE [LARGE SCALE GENOMIC DNA]</scope>
    <source>
        <strain evidence="2 3">CEST001</strain>
    </source>
</reference>
<dbReference type="Gene3D" id="3.40.470.10">
    <property type="entry name" value="Uracil-DNA glycosylase-like domain"/>
    <property type="match status" value="1"/>
</dbReference>
<accession>A0A7Y3SZV9</accession>
<sequence>MSSVNLKESIAEIGNKMIHCNNDCEGASCDLSNGILPRGLILEERPGAKGCIIVGINPGSPTKKDDFERENYKKDPSYSKQLEVWDTVKDYKYHTKLRNFLNELGFDGDMLWTELVKCENSIRRHLPTHTTFRNCMGEYLNKELKLFDTSYPIIAVGKMPFTALKYSFLDRTIIGIPHPTGSYGYFDNLSKTPILNKKICDELLDGEAIWLYDLVIPKDVKL</sequence>
<dbReference type="Pfam" id="PF03167">
    <property type="entry name" value="UDG"/>
    <property type="match status" value="1"/>
</dbReference>